<evidence type="ECO:0000313" key="4">
    <source>
        <dbReference type="Proteomes" id="UP000183447"/>
    </source>
</evidence>
<proteinExistence type="predicted"/>
<sequence length="179" mass="19706">MEDAREMVEFLIELGQSPLSLAMATSPWVVPTMQSIHIMAIAVIFISVLMIALRIVGITWGGVSIRSTANRFAPWAWCALAVLAATGTVLILAEPLRELMAISFWLKMILLVIAITISVRFLRAVHTDEAFTHPDEPAQSGLRRNAYVTIGIWVAIIFLGRFIAYDPLVWGSLSPISSV</sequence>
<dbReference type="STRING" id="665118.SAMN02983003_4038"/>
<keyword evidence="4" id="KW-1185">Reference proteome</keyword>
<keyword evidence="1" id="KW-0812">Transmembrane</keyword>
<feature type="transmembrane region" description="Helical" evidence="1">
    <location>
        <begin position="36"/>
        <end position="60"/>
    </location>
</feature>
<dbReference type="EMBL" id="FPKU01000004">
    <property type="protein sequence ID" value="SFZ86843.1"/>
    <property type="molecule type" value="Genomic_DNA"/>
</dbReference>
<feature type="transmembrane region" description="Helical" evidence="1">
    <location>
        <begin position="146"/>
        <end position="164"/>
    </location>
</feature>
<evidence type="ECO:0000259" key="2">
    <source>
        <dbReference type="Pfam" id="PF20349"/>
    </source>
</evidence>
<reference evidence="3 4" key="1">
    <citation type="submission" date="2016-11" db="EMBL/GenBank/DDBJ databases">
        <authorList>
            <person name="Jaros S."/>
            <person name="Januszkiewicz K."/>
            <person name="Wedrychowicz H."/>
        </authorList>
    </citation>
    <scope>NUCLEOTIDE SEQUENCE [LARGE SCALE GENOMIC DNA]</scope>
    <source>
        <strain evidence="3 4">ATCC 23634</strain>
    </source>
</reference>
<feature type="transmembrane region" description="Helical" evidence="1">
    <location>
        <begin position="104"/>
        <end position="125"/>
    </location>
</feature>
<organism evidence="3 4">
    <name type="scientific">Devosia enhydra</name>
    <dbReference type="NCBI Taxonomy" id="665118"/>
    <lineage>
        <taxon>Bacteria</taxon>
        <taxon>Pseudomonadati</taxon>
        <taxon>Pseudomonadota</taxon>
        <taxon>Alphaproteobacteria</taxon>
        <taxon>Hyphomicrobiales</taxon>
        <taxon>Devosiaceae</taxon>
        <taxon>Devosia</taxon>
    </lineage>
</organism>
<keyword evidence="1" id="KW-1133">Transmembrane helix</keyword>
<name>A0A1K2I3P3_9HYPH</name>
<gene>
    <name evidence="3" type="ORF">SAMN02983003_4038</name>
</gene>
<feature type="domain" description="DUF6644" evidence="2">
    <location>
        <begin position="33"/>
        <end position="165"/>
    </location>
</feature>
<dbReference type="Proteomes" id="UP000183447">
    <property type="component" value="Unassembled WGS sequence"/>
</dbReference>
<dbReference type="Pfam" id="PF20349">
    <property type="entry name" value="DUF6644"/>
    <property type="match status" value="1"/>
</dbReference>
<dbReference type="InterPro" id="IPR046586">
    <property type="entry name" value="DUF6644"/>
</dbReference>
<accession>A0A1K2I3P3</accession>
<feature type="transmembrane region" description="Helical" evidence="1">
    <location>
        <begin position="72"/>
        <end position="92"/>
    </location>
</feature>
<protein>
    <recommendedName>
        <fullName evidence="2">DUF6644 domain-containing protein</fullName>
    </recommendedName>
</protein>
<evidence type="ECO:0000313" key="3">
    <source>
        <dbReference type="EMBL" id="SFZ86843.1"/>
    </source>
</evidence>
<keyword evidence="1" id="KW-0472">Membrane</keyword>
<evidence type="ECO:0000256" key="1">
    <source>
        <dbReference type="SAM" id="Phobius"/>
    </source>
</evidence>
<dbReference type="AlphaFoldDB" id="A0A1K2I3P3"/>